<organism evidence="2 3">
    <name type="scientific">Rhododendron simsii</name>
    <name type="common">Sims's rhododendron</name>
    <dbReference type="NCBI Taxonomy" id="118357"/>
    <lineage>
        <taxon>Eukaryota</taxon>
        <taxon>Viridiplantae</taxon>
        <taxon>Streptophyta</taxon>
        <taxon>Embryophyta</taxon>
        <taxon>Tracheophyta</taxon>
        <taxon>Spermatophyta</taxon>
        <taxon>Magnoliopsida</taxon>
        <taxon>eudicotyledons</taxon>
        <taxon>Gunneridae</taxon>
        <taxon>Pentapetalae</taxon>
        <taxon>asterids</taxon>
        <taxon>Ericales</taxon>
        <taxon>Ericaceae</taxon>
        <taxon>Ericoideae</taxon>
        <taxon>Rhodoreae</taxon>
        <taxon>Rhododendron</taxon>
    </lineage>
</organism>
<dbReference type="PANTHER" id="PTHR31672">
    <property type="entry name" value="BNACNNG10540D PROTEIN"/>
    <property type="match status" value="1"/>
</dbReference>
<comment type="caution">
    <text evidence="2">The sequence shown here is derived from an EMBL/GenBank/DDBJ whole genome shotgun (WGS) entry which is preliminary data.</text>
</comment>
<dbReference type="Proteomes" id="UP000626092">
    <property type="component" value="Unassembled WGS sequence"/>
</dbReference>
<dbReference type="InterPro" id="IPR050796">
    <property type="entry name" value="SCF_F-box_component"/>
</dbReference>
<keyword evidence="3" id="KW-1185">Reference proteome</keyword>
<dbReference type="PANTHER" id="PTHR31672:SF13">
    <property type="entry name" value="F-BOX PROTEIN CPR30-LIKE"/>
    <property type="match status" value="1"/>
</dbReference>
<sequence>MYLPEDVLIQILSRLPVKSLMRFRTACKSWNSLVKSPAFVSKHLENHTNSSTVKNISRLLVCHRDNPTNKRLISLFTNDNLKEFVSQDLSPFFDNKFGHIRLIGPCNGIVCLYGFTDNIALWNPSIREFKTLPVSPIPRPPDARILGGDLAFGFDSKTNDYKVMQILFCSSNKFGVAYHVEIYNLTTDSWREYGGIVPANIMYVNIWSMLYRTETFCWWAKDGDHEIILSFDMANEEFKRSPLPSDIEDLGGAHRITRAIGKRDRLEVVVYMESLVALNSGSES</sequence>
<protein>
    <recommendedName>
        <fullName evidence="1">F-box domain-containing protein</fullName>
    </recommendedName>
</protein>
<dbReference type="NCBIfam" id="TIGR01640">
    <property type="entry name" value="F_box_assoc_1"/>
    <property type="match status" value="1"/>
</dbReference>
<dbReference type="PROSITE" id="PS50181">
    <property type="entry name" value="FBOX"/>
    <property type="match status" value="1"/>
</dbReference>
<dbReference type="InterPro" id="IPR017451">
    <property type="entry name" value="F-box-assoc_interact_dom"/>
</dbReference>
<dbReference type="CDD" id="cd22157">
    <property type="entry name" value="F-box_AtFBW1-like"/>
    <property type="match status" value="1"/>
</dbReference>
<dbReference type="InterPro" id="IPR001810">
    <property type="entry name" value="F-box_dom"/>
</dbReference>
<evidence type="ECO:0000313" key="2">
    <source>
        <dbReference type="EMBL" id="KAF7148276.1"/>
    </source>
</evidence>
<evidence type="ECO:0000259" key="1">
    <source>
        <dbReference type="PROSITE" id="PS50181"/>
    </source>
</evidence>
<dbReference type="Gene3D" id="1.20.1280.50">
    <property type="match status" value="1"/>
</dbReference>
<dbReference type="SMART" id="SM00256">
    <property type="entry name" value="FBOX"/>
    <property type="match status" value="1"/>
</dbReference>
<dbReference type="AlphaFoldDB" id="A0A834H5T2"/>
<dbReference type="InterPro" id="IPR006527">
    <property type="entry name" value="F-box-assoc_dom_typ1"/>
</dbReference>
<dbReference type="EMBL" id="WJXA01000003">
    <property type="protein sequence ID" value="KAF7148276.1"/>
    <property type="molecule type" value="Genomic_DNA"/>
</dbReference>
<dbReference type="Pfam" id="PF07734">
    <property type="entry name" value="FBA_1"/>
    <property type="match status" value="1"/>
</dbReference>
<feature type="domain" description="F-box" evidence="1">
    <location>
        <begin position="1"/>
        <end position="43"/>
    </location>
</feature>
<evidence type="ECO:0000313" key="3">
    <source>
        <dbReference type="Proteomes" id="UP000626092"/>
    </source>
</evidence>
<dbReference type="InterPro" id="IPR036047">
    <property type="entry name" value="F-box-like_dom_sf"/>
</dbReference>
<gene>
    <name evidence="2" type="ORF">RHSIM_Rhsim03G0265900</name>
</gene>
<dbReference type="SUPFAM" id="SSF81383">
    <property type="entry name" value="F-box domain"/>
    <property type="match status" value="1"/>
</dbReference>
<accession>A0A834H5T2</accession>
<dbReference type="OrthoDB" id="1867629at2759"/>
<name>A0A834H5T2_RHOSS</name>
<proteinExistence type="predicted"/>
<dbReference type="Pfam" id="PF00646">
    <property type="entry name" value="F-box"/>
    <property type="match status" value="1"/>
</dbReference>
<reference evidence="2" key="1">
    <citation type="submission" date="2019-11" db="EMBL/GenBank/DDBJ databases">
        <authorList>
            <person name="Liu Y."/>
            <person name="Hou J."/>
            <person name="Li T.-Q."/>
            <person name="Guan C.-H."/>
            <person name="Wu X."/>
            <person name="Wu H.-Z."/>
            <person name="Ling F."/>
            <person name="Zhang R."/>
            <person name="Shi X.-G."/>
            <person name="Ren J.-P."/>
            <person name="Chen E.-F."/>
            <person name="Sun J.-M."/>
        </authorList>
    </citation>
    <scope>NUCLEOTIDE SEQUENCE</scope>
    <source>
        <strain evidence="2">Adult_tree_wgs_1</strain>
        <tissue evidence="2">Leaves</tissue>
    </source>
</reference>